<organism evidence="6 7">
    <name type="scientific">Granulosicoccus antarcticus IMCC3135</name>
    <dbReference type="NCBI Taxonomy" id="1192854"/>
    <lineage>
        <taxon>Bacteria</taxon>
        <taxon>Pseudomonadati</taxon>
        <taxon>Pseudomonadota</taxon>
        <taxon>Gammaproteobacteria</taxon>
        <taxon>Chromatiales</taxon>
        <taxon>Granulosicoccaceae</taxon>
        <taxon>Granulosicoccus</taxon>
    </lineage>
</organism>
<dbReference type="InterPro" id="IPR001647">
    <property type="entry name" value="HTH_TetR"/>
</dbReference>
<dbReference type="Proteomes" id="UP000250079">
    <property type="component" value="Chromosome"/>
</dbReference>
<evidence type="ECO:0000259" key="5">
    <source>
        <dbReference type="PROSITE" id="PS50977"/>
    </source>
</evidence>
<gene>
    <name evidence="6" type="ORF">IMCC3135_23675</name>
</gene>
<sequence>MGRRSDHSREELQTLIVESTLALVKEHGASNVTARQIAKAVGYTPGMLYSIFLNLQDIFQHVNQVGLHTLYKLCEASQKNTEGPEDAIKAMGMAYLQFAAQHTHQFDLMFARSLRDAPASPSSLSNQIQVLFQLVEAQLRTLKPGATEAQLQLGARALWSGVHGTAALRLSNQLYIDTPNADQEIVDILVSSFVNQWCR</sequence>
<evidence type="ECO:0000313" key="7">
    <source>
        <dbReference type="Proteomes" id="UP000250079"/>
    </source>
</evidence>
<protein>
    <recommendedName>
        <fullName evidence="5">HTH tetR-type domain-containing protein</fullName>
    </recommendedName>
</protein>
<keyword evidence="3" id="KW-0804">Transcription</keyword>
<dbReference type="KEGG" id="gai:IMCC3135_23675"/>
<evidence type="ECO:0000256" key="3">
    <source>
        <dbReference type="ARBA" id="ARBA00023163"/>
    </source>
</evidence>
<dbReference type="GO" id="GO:0003677">
    <property type="term" value="F:DNA binding"/>
    <property type="evidence" value="ECO:0007669"/>
    <property type="project" value="UniProtKB-UniRule"/>
</dbReference>
<dbReference type="OrthoDB" id="7223515at2"/>
<evidence type="ECO:0000256" key="2">
    <source>
        <dbReference type="ARBA" id="ARBA00023125"/>
    </source>
</evidence>
<dbReference type="SUPFAM" id="SSF46689">
    <property type="entry name" value="Homeodomain-like"/>
    <property type="match status" value="1"/>
</dbReference>
<dbReference type="SUPFAM" id="SSF48498">
    <property type="entry name" value="Tetracyclin repressor-like, C-terminal domain"/>
    <property type="match status" value="1"/>
</dbReference>
<evidence type="ECO:0000256" key="1">
    <source>
        <dbReference type="ARBA" id="ARBA00023015"/>
    </source>
</evidence>
<dbReference type="Gene3D" id="1.10.357.10">
    <property type="entry name" value="Tetracycline Repressor, domain 2"/>
    <property type="match status" value="1"/>
</dbReference>
<dbReference type="EMBL" id="CP018632">
    <property type="protein sequence ID" value="ASJ74804.1"/>
    <property type="molecule type" value="Genomic_DNA"/>
</dbReference>
<feature type="domain" description="HTH tetR-type" evidence="5">
    <location>
        <begin position="10"/>
        <end position="70"/>
    </location>
</feature>
<reference evidence="6 7" key="1">
    <citation type="submission" date="2016-12" db="EMBL/GenBank/DDBJ databases">
        <authorList>
            <person name="Song W.-J."/>
            <person name="Kurnit D.M."/>
        </authorList>
    </citation>
    <scope>NUCLEOTIDE SEQUENCE [LARGE SCALE GENOMIC DNA]</scope>
    <source>
        <strain evidence="6 7">IMCC3135</strain>
    </source>
</reference>
<dbReference type="Pfam" id="PF00440">
    <property type="entry name" value="TetR_N"/>
    <property type="match status" value="1"/>
</dbReference>
<keyword evidence="7" id="KW-1185">Reference proteome</keyword>
<evidence type="ECO:0000256" key="4">
    <source>
        <dbReference type="PROSITE-ProRule" id="PRU00335"/>
    </source>
</evidence>
<keyword evidence="1" id="KW-0805">Transcription regulation</keyword>
<keyword evidence="2 4" id="KW-0238">DNA-binding</keyword>
<dbReference type="InterPro" id="IPR036271">
    <property type="entry name" value="Tet_transcr_reg_TetR-rel_C_sf"/>
</dbReference>
<feature type="DNA-binding region" description="H-T-H motif" evidence="4">
    <location>
        <begin position="33"/>
        <end position="52"/>
    </location>
</feature>
<dbReference type="PROSITE" id="PS50977">
    <property type="entry name" value="HTH_TETR_2"/>
    <property type="match status" value="1"/>
</dbReference>
<dbReference type="InterPro" id="IPR025996">
    <property type="entry name" value="MT1864/Rv1816-like_C"/>
</dbReference>
<dbReference type="RefSeq" id="WP_088919789.1">
    <property type="nucleotide sequence ID" value="NZ_CP018632.1"/>
</dbReference>
<dbReference type="InterPro" id="IPR009057">
    <property type="entry name" value="Homeodomain-like_sf"/>
</dbReference>
<dbReference type="Pfam" id="PF13305">
    <property type="entry name" value="TetR_C_33"/>
    <property type="match status" value="1"/>
</dbReference>
<proteinExistence type="predicted"/>
<dbReference type="AlphaFoldDB" id="A0A2Z2P4P5"/>
<accession>A0A2Z2P4P5</accession>
<evidence type="ECO:0000313" key="6">
    <source>
        <dbReference type="EMBL" id="ASJ74804.1"/>
    </source>
</evidence>
<name>A0A2Z2P4P5_9GAMM</name>